<dbReference type="GO" id="GO:0000435">
    <property type="term" value="P:positive regulation of transcription from RNA polymerase II promoter by galactose"/>
    <property type="evidence" value="ECO:0007669"/>
    <property type="project" value="TreeGrafter"/>
</dbReference>
<evidence type="ECO:0000256" key="2">
    <source>
        <dbReference type="ARBA" id="ARBA00023163"/>
    </source>
</evidence>
<dbReference type="PANTHER" id="PTHR47424">
    <property type="entry name" value="REGULATORY PROTEIN GAL4"/>
    <property type="match status" value="1"/>
</dbReference>
<evidence type="ECO:0000256" key="1">
    <source>
        <dbReference type="ARBA" id="ARBA00023015"/>
    </source>
</evidence>
<dbReference type="PANTHER" id="PTHR47424:SF15">
    <property type="entry name" value="ZN(II)2CYS6 TRANSCRIPTION FACTOR (EUROFUNG)"/>
    <property type="match status" value="1"/>
</dbReference>
<dbReference type="InterPro" id="IPR051127">
    <property type="entry name" value="Fungal_SecMet_Regulators"/>
</dbReference>
<dbReference type="InterPro" id="IPR007219">
    <property type="entry name" value="XnlR_reg_dom"/>
</dbReference>
<keyword evidence="7" id="KW-1185">Reference proteome</keyword>
<keyword evidence="3" id="KW-0539">Nucleus</keyword>
<dbReference type="Proteomes" id="UP001174694">
    <property type="component" value="Unassembled WGS sequence"/>
</dbReference>
<sequence>MLELLSTFLHLLTESVVQSGQDADGLDEINRHTEGAEFYGPTGTFYFLSRLQSQANSQRLRGTAQNVRGEPSNRALTGTSVVNLLHSSDYSVSGSRDGSGTRQQADKPAVSLAGHTATEMEMARECVQLYFQNLHCIHPILNRQAFLSRCETDIWSHSTAQAASPVSQTRQRFLALFNAVLAIGAITAGETSMLTWDRSIRLLDQLEGRGPNGPGSTTYPPIRAARLFFGRSKSYLGDIYESSSFETAQTLFLMAVFCQNALKPHSCYMSSLESLLWWALYSHEIEMCSSAGRQSFLREPRHYSIPLPSITTSSGPSPYLINCMVDLAEIVREISAKTYRPSEGLSLAESSGSATDLDTRLSDWKSRLPQHLDLEVQSLDEGELVTKQKIVLKLRFWNARIILHRPFLIAAATTESDRERFAVHIISCVEAARESIRFMYNTYLHRPYFRTWWYNCTYVLDSSMVLLYVVLSNIYPFSTETILRDVEKSLEIFRSMKMLAVARRCTEIIREALSIAWKLNRDRQQGQAEQAERNDSGPSYDAAVFDRLFGLMPDAGGRSEDLALFPDAPYASLVDTNLMFNFLNFEDWDAWSWQQ</sequence>
<keyword evidence="2" id="KW-0804">Transcription</keyword>
<evidence type="ECO:0000256" key="3">
    <source>
        <dbReference type="ARBA" id="ARBA00023242"/>
    </source>
</evidence>
<proteinExistence type="predicted"/>
<comment type="caution">
    <text evidence="6">The sequence shown here is derived from an EMBL/GenBank/DDBJ whole genome shotgun (WGS) entry which is preliminary data.</text>
</comment>
<feature type="signal peptide" evidence="4">
    <location>
        <begin position="1"/>
        <end position="19"/>
    </location>
</feature>
<dbReference type="GO" id="GO:0008270">
    <property type="term" value="F:zinc ion binding"/>
    <property type="evidence" value="ECO:0007669"/>
    <property type="project" value="InterPro"/>
</dbReference>
<dbReference type="GO" id="GO:0006351">
    <property type="term" value="P:DNA-templated transcription"/>
    <property type="evidence" value="ECO:0007669"/>
    <property type="project" value="InterPro"/>
</dbReference>
<evidence type="ECO:0000256" key="4">
    <source>
        <dbReference type="SAM" id="SignalP"/>
    </source>
</evidence>
<reference evidence="6" key="1">
    <citation type="submission" date="2022-07" db="EMBL/GenBank/DDBJ databases">
        <title>Fungi with potential for degradation of polypropylene.</title>
        <authorList>
            <person name="Gostincar C."/>
        </authorList>
    </citation>
    <scope>NUCLEOTIDE SEQUENCE</scope>
    <source>
        <strain evidence="6">EXF-13308</strain>
    </source>
</reference>
<accession>A0AA38RK02</accession>
<evidence type="ECO:0000313" key="6">
    <source>
        <dbReference type="EMBL" id="KAJ9139170.1"/>
    </source>
</evidence>
<name>A0AA38RK02_9PEZI</name>
<dbReference type="GO" id="GO:0000981">
    <property type="term" value="F:DNA-binding transcription factor activity, RNA polymerase II-specific"/>
    <property type="evidence" value="ECO:0007669"/>
    <property type="project" value="TreeGrafter"/>
</dbReference>
<dbReference type="Pfam" id="PF04082">
    <property type="entry name" value="Fungal_trans"/>
    <property type="match status" value="1"/>
</dbReference>
<dbReference type="CDD" id="cd12148">
    <property type="entry name" value="fungal_TF_MHR"/>
    <property type="match status" value="1"/>
</dbReference>
<dbReference type="GO" id="GO:0005634">
    <property type="term" value="C:nucleus"/>
    <property type="evidence" value="ECO:0007669"/>
    <property type="project" value="TreeGrafter"/>
</dbReference>
<keyword evidence="1" id="KW-0805">Transcription regulation</keyword>
<dbReference type="EMBL" id="JANBVO010000027">
    <property type="protein sequence ID" value="KAJ9139170.1"/>
    <property type="molecule type" value="Genomic_DNA"/>
</dbReference>
<dbReference type="GO" id="GO:0000978">
    <property type="term" value="F:RNA polymerase II cis-regulatory region sequence-specific DNA binding"/>
    <property type="evidence" value="ECO:0007669"/>
    <property type="project" value="TreeGrafter"/>
</dbReference>
<evidence type="ECO:0000313" key="7">
    <source>
        <dbReference type="Proteomes" id="UP001174694"/>
    </source>
</evidence>
<feature type="chain" id="PRO_5041361842" evidence="4">
    <location>
        <begin position="20"/>
        <end position="595"/>
    </location>
</feature>
<gene>
    <name evidence="6" type="ORF">NKR23_g8077</name>
</gene>
<keyword evidence="4" id="KW-0732">Signal</keyword>
<protein>
    <submittedName>
        <fullName evidence="6">C6 transcription factor</fullName>
    </submittedName>
</protein>
<evidence type="ECO:0000259" key="5">
    <source>
        <dbReference type="Pfam" id="PF04082"/>
    </source>
</evidence>
<organism evidence="6 7">
    <name type="scientific">Pleurostoma richardsiae</name>
    <dbReference type="NCBI Taxonomy" id="41990"/>
    <lineage>
        <taxon>Eukaryota</taxon>
        <taxon>Fungi</taxon>
        <taxon>Dikarya</taxon>
        <taxon>Ascomycota</taxon>
        <taxon>Pezizomycotina</taxon>
        <taxon>Sordariomycetes</taxon>
        <taxon>Sordariomycetidae</taxon>
        <taxon>Calosphaeriales</taxon>
        <taxon>Pleurostomataceae</taxon>
        <taxon>Pleurostoma</taxon>
    </lineage>
</organism>
<feature type="domain" description="Xylanolytic transcriptional activator regulatory" evidence="5">
    <location>
        <begin position="128"/>
        <end position="269"/>
    </location>
</feature>
<dbReference type="AlphaFoldDB" id="A0AA38RK02"/>